<keyword evidence="3" id="KW-1185">Reference proteome</keyword>
<dbReference type="Proteomes" id="UP000637513">
    <property type="component" value="Unassembled WGS sequence"/>
</dbReference>
<organism evidence="2 3">
    <name type="scientific">Jutongia hominis</name>
    <dbReference type="NCBI Taxonomy" id="2763664"/>
    <lineage>
        <taxon>Bacteria</taxon>
        <taxon>Bacillati</taxon>
        <taxon>Bacillota</taxon>
        <taxon>Clostridia</taxon>
        <taxon>Lachnospirales</taxon>
        <taxon>Lachnospiraceae</taxon>
        <taxon>Jutongia</taxon>
    </lineage>
</organism>
<feature type="domain" description="YgjP-like metallopeptidase" evidence="1">
    <location>
        <begin position="17"/>
        <end position="70"/>
    </location>
</feature>
<dbReference type="EMBL" id="JACRSW010000006">
    <property type="protein sequence ID" value="MBC8556396.1"/>
    <property type="molecule type" value="Genomic_DNA"/>
</dbReference>
<dbReference type="Gene3D" id="3.30.2010.10">
    <property type="entry name" value="Metalloproteases ('zincins'), catalytic domain"/>
    <property type="match status" value="1"/>
</dbReference>
<protein>
    <submittedName>
        <fullName evidence="2">M48 family metallopeptidase</fullName>
    </submittedName>
</protein>
<sequence length="190" mass="22949">MDLQKNIPIQMIRSNRRTIAIEITRDCQVLLRVPNRMKQKDVQAFVSEKWAWIEKNYREMQQKRQKREDLFQTYQLTDDRIRELAKKACKIIPQRVAYYAEKMGVTYGRITIRNQKTRWGSCSSKGNLNFNCMLMLAPKEVLDYVVIHELCHRKEMNHSKRFWKEVEKVMPDYEVHKKWLKDNGSILLIR</sequence>
<dbReference type="InterPro" id="IPR002725">
    <property type="entry name" value="YgjP-like_metallopeptidase"/>
</dbReference>
<feature type="domain" description="YgjP-like metallopeptidase" evidence="1">
    <location>
        <begin position="83"/>
        <end position="182"/>
    </location>
</feature>
<evidence type="ECO:0000313" key="3">
    <source>
        <dbReference type="Proteomes" id="UP000637513"/>
    </source>
</evidence>
<reference evidence="2 3" key="1">
    <citation type="submission" date="2020-08" db="EMBL/GenBank/DDBJ databases">
        <title>Genome public.</title>
        <authorList>
            <person name="Liu C."/>
            <person name="Sun Q."/>
        </authorList>
    </citation>
    <scope>NUCLEOTIDE SEQUENCE [LARGE SCALE GENOMIC DNA]</scope>
    <source>
        <strain evidence="2 3">BX3</strain>
    </source>
</reference>
<comment type="caution">
    <text evidence="2">The sequence shown here is derived from an EMBL/GenBank/DDBJ whole genome shotgun (WGS) entry which is preliminary data.</text>
</comment>
<dbReference type="RefSeq" id="WP_249302531.1">
    <property type="nucleotide sequence ID" value="NZ_JACRSW010000006.1"/>
</dbReference>
<evidence type="ECO:0000259" key="1">
    <source>
        <dbReference type="Pfam" id="PF01863"/>
    </source>
</evidence>
<dbReference type="InterPro" id="IPR053136">
    <property type="entry name" value="UTP_pyrophosphatase-like"/>
</dbReference>
<dbReference type="CDD" id="cd07344">
    <property type="entry name" value="M48_yhfN_like"/>
    <property type="match status" value="1"/>
</dbReference>
<proteinExistence type="predicted"/>
<gene>
    <name evidence="2" type="ORF">H8700_01500</name>
</gene>
<name>A0ABR7MRH0_9FIRM</name>
<dbReference type="PANTHER" id="PTHR30399">
    <property type="entry name" value="UNCHARACTERIZED PROTEIN YGJP"/>
    <property type="match status" value="1"/>
</dbReference>
<evidence type="ECO:0000313" key="2">
    <source>
        <dbReference type="EMBL" id="MBC8556396.1"/>
    </source>
</evidence>
<dbReference type="PANTHER" id="PTHR30399:SF1">
    <property type="entry name" value="UTP PYROPHOSPHATASE"/>
    <property type="match status" value="1"/>
</dbReference>
<accession>A0ABR7MRH0</accession>
<dbReference type="Pfam" id="PF01863">
    <property type="entry name" value="YgjP-like"/>
    <property type="match status" value="2"/>
</dbReference>